<name>A0P5V4_9PROT</name>
<gene>
    <name evidence="1" type="ORF">MB2181_02535</name>
</gene>
<dbReference type="AlphaFoldDB" id="A0P5V4"/>
<evidence type="ECO:0000313" key="2">
    <source>
        <dbReference type="Proteomes" id="UP000054262"/>
    </source>
</evidence>
<evidence type="ECO:0000313" key="1">
    <source>
        <dbReference type="EMBL" id="EAV46914.1"/>
    </source>
</evidence>
<dbReference type="Proteomes" id="UP000054262">
    <property type="component" value="Unassembled WGS sequence"/>
</dbReference>
<dbReference type="EMBL" id="AAUX01000001">
    <property type="protein sequence ID" value="EAV46914.1"/>
    <property type="molecule type" value="Genomic_DNA"/>
</dbReference>
<protein>
    <submittedName>
        <fullName evidence="1">Uncharacterized protein</fullName>
    </submittedName>
</protein>
<organism evidence="1 2">
    <name type="scientific">Methylophilales bacterium HTCC2181</name>
    <dbReference type="NCBI Taxonomy" id="383631"/>
    <lineage>
        <taxon>Bacteria</taxon>
        <taxon>Pseudomonadati</taxon>
        <taxon>Pseudomonadota</taxon>
        <taxon>Betaproteobacteria</taxon>
        <taxon>Nitrosomonadales</taxon>
        <taxon>OM43 clade</taxon>
    </lineage>
</organism>
<reference evidence="1 2" key="1">
    <citation type="submission" date="2006-11" db="EMBL/GenBank/DDBJ databases">
        <authorList>
            <person name="Giovannoni S."/>
            <person name="Vergin K."/>
            <person name="Ferriera S."/>
            <person name="Johnson J."/>
            <person name="Kravitz S."/>
            <person name="Beeson K."/>
            <person name="Sutton G."/>
            <person name="Rogers Y.-H."/>
            <person name="Friedman R."/>
            <person name="Frazier M."/>
            <person name="Venter J.C."/>
        </authorList>
    </citation>
    <scope>NUCLEOTIDE SEQUENCE [LARGE SCALE GENOMIC DNA]</scope>
    <source>
        <strain evidence="1 2">HTCC2181</strain>
    </source>
</reference>
<comment type="caution">
    <text evidence="1">The sequence shown here is derived from an EMBL/GenBank/DDBJ whole genome shotgun (WGS) entry which is preliminary data.</text>
</comment>
<accession>A0P5V4</accession>
<sequence>MDKNKQNSSVENAASIVGICPKIFRLINIQCTPPRKKPKPKRMLDVKSVREC</sequence>
<proteinExistence type="predicted"/>
<keyword evidence="2" id="KW-1185">Reference proteome</keyword>